<accession>A0ABQ2WF63</accession>
<dbReference type="EMBL" id="BMXO01000004">
    <property type="protein sequence ID" value="GGW52476.1"/>
    <property type="molecule type" value="Genomic_DNA"/>
</dbReference>
<name>A0ABQ2WF63_9GAMM</name>
<comment type="caution">
    <text evidence="2">The sequence shown here is derived from an EMBL/GenBank/DDBJ whole genome shotgun (WGS) entry which is preliminary data.</text>
</comment>
<dbReference type="Pfam" id="PF14462">
    <property type="entry name" value="Prok-E2_E"/>
    <property type="match status" value="1"/>
</dbReference>
<sequence length="304" mass="34223">MTDNPQDQNVDDLFDAVRDGRPLKPGAHFRVLIADETLDFKKHIFDDPMPLGRQFIEAAGGAPVYEYTATAILPSGDFEDIRLDESYDLRGRGAERILVAQTDRKFLFKVDDKDLEWPKRFISGFVVKKLAALAPNYALWLDVPGGHDQKINDDDLIDLGKTGVERFISIIDHTTEGKELIPSGDRVFLESRALDFEVVKSGDMIGVILTAYSLPQGKYDHDITDVLIILPPGYPDTPPDMFYTSPWIKLSASGREARAANVNHNFADRVWQRWSRHCSAWRPGVDGLQTMVARVRVALEEARP</sequence>
<evidence type="ECO:0000313" key="2">
    <source>
        <dbReference type="EMBL" id="GGW52476.1"/>
    </source>
</evidence>
<dbReference type="InterPro" id="IPR025701">
    <property type="entry name" value="UBQ-conjugat_E2_E"/>
</dbReference>
<dbReference type="InterPro" id="IPR027802">
    <property type="entry name" value="Multi-ubiquitin_dom"/>
</dbReference>
<dbReference type="SUPFAM" id="SSF54495">
    <property type="entry name" value="UBC-like"/>
    <property type="match status" value="1"/>
</dbReference>
<protein>
    <recommendedName>
        <fullName evidence="1">Multi-ubiquitin domain-containing protein</fullName>
    </recommendedName>
</protein>
<dbReference type="Pfam" id="PF14452">
    <property type="entry name" value="Multi_ubiq"/>
    <property type="match status" value="2"/>
</dbReference>
<evidence type="ECO:0000313" key="3">
    <source>
        <dbReference type="Proteomes" id="UP000647585"/>
    </source>
</evidence>
<gene>
    <name evidence="2" type="ORF">GCM10007158_12130</name>
</gene>
<feature type="domain" description="Multi-ubiquitin" evidence="1">
    <location>
        <begin position="37"/>
        <end position="101"/>
    </location>
</feature>
<keyword evidence="3" id="KW-1185">Reference proteome</keyword>
<feature type="domain" description="Multi-ubiquitin" evidence="1">
    <location>
        <begin position="108"/>
        <end position="169"/>
    </location>
</feature>
<reference evidence="3" key="1">
    <citation type="journal article" date="2019" name="Int. J. Syst. Evol. Microbiol.">
        <title>The Global Catalogue of Microorganisms (GCM) 10K type strain sequencing project: providing services to taxonomists for standard genome sequencing and annotation.</title>
        <authorList>
            <consortium name="The Broad Institute Genomics Platform"/>
            <consortium name="The Broad Institute Genome Sequencing Center for Infectious Disease"/>
            <person name="Wu L."/>
            <person name="Ma J."/>
        </authorList>
    </citation>
    <scope>NUCLEOTIDE SEQUENCE [LARGE SCALE GENOMIC DNA]</scope>
    <source>
        <strain evidence="3">KCTC 22157</strain>
    </source>
</reference>
<dbReference type="Proteomes" id="UP000647585">
    <property type="component" value="Unassembled WGS sequence"/>
</dbReference>
<organism evidence="2 3">
    <name type="scientific">Halomonas johnsoniae</name>
    <dbReference type="NCBI Taxonomy" id="502832"/>
    <lineage>
        <taxon>Bacteria</taxon>
        <taxon>Pseudomonadati</taxon>
        <taxon>Pseudomonadota</taxon>
        <taxon>Gammaproteobacteria</taxon>
        <taxon>Oceanospirillales</taxon>
        <taxon>Halomonadaceae</taxon>
        <taxon>Halomonas</taxon>
    </lineage>
</organism>
<evidence type="ECO:0000259" key="1">
    <source>
        <dbReference type="Pfam" id="PF14452"/>
    </source>
</evidence>
<proteinExistence type="predicted"/>
<dbReference type="RefSeq" id="WP_044628450.1">
    <property type="nucleotide sequence ID" value="NZ_BMXO01000004.1"/>
</dbReference>
<dbReference type="InterPro" id="IPR016135">
    <property type="entry name" value="UBQ-conjugating_enzyme/RWD"/>
</dbReference>